<accession>A0AAP0G2N9</accession>
<evidence type="ECO:0000259" key="1">
    <source>
        <dbReference type="SMART" id="SM00743"/>
    </source>
</evidence>
<reference evidence="2 3" key="1">
    <citation type="journal article" date="2022" name="Nat. Plants">
        <title>Genomes of leafy and leafless Platanthera orchids illuminate the evolution of mycoheterotrophy.</title>
        <authorList>
            <person name="Li M.H."/>
            <person name="Liu K.W."/>
            <person name="Li Z."/>
            <person name="Lu H.C."/>
            <person name="Ye Q.L."/>
            <person name="Zhang D."/>
            <person name="Wang J.Y."/>
            <person name="Li Y.F."/>
            <person name="Zhong Z.M."/>
            <person name="Liu X."/>
            <person name="Yu X."/>
            <person name="Liu D.K."/>
            <person name="Tu X.D."/>
            <person name="Liu B."/>
            <person name="Hao Y."/>
            <person name="Liao X.Y."/>
            <person name="Jiang Y.T."/>
            <person name="Sun W.H."/>
            <person name="Chen J."/>
            <person name="Chen Y.Q."/>
            <person name="Ai Y."/>
            <person name="Zhai J.W."/>
            <person name="Wu S.S."/>
            <person name="Zhou Z."/>
            <person name="Hsiao Y.Y."/>
            <person name="Wu W.L."/>
            <person name="Chen Y.Y."/>
            <person name="Lin Y.F."/>
            <person name="Hsu J.L."/>
            <person name="Li C.Y."/>
            <person name="Wang Z.W."/>
            <person name="Zhao X."/>
            <person name="Zhong W.Y."/>
            <person name="Ma X.K."/>
            <person name="Ma L."/>
            <person name="Huang J."/>
            <person name="Chen G.Z."/>
            <person name="Huang M.Z."/>
            <person name="Huang L."/>
            <person name="Peng D.H."/>
            <person name="Luo Y.B."/>
            <person name="Zou S.Q."/>
            <person name="Chen S.P."/>
            <person name="Lan S."/>
            <person name="Tsai W.C."/>
            <person name="Van de Peer Y."/>
            <person name="Liu Z.J."/>
        </authorList>
    </citation>
    <scope>NUCLEOTIDE SEQUENCE [LARGE SCALE GENOMIC DNA]</scope>
    <source>
        <strain evidence="2">Lor287</strain>
    </source>
</reference>
<dbReference type="PANTHER" id="PTHR31917:SF147">
    <property type="entry name" value="AGENET DOMAIN-CONTAINING PROTEIN"/>
    <property type="match status" value="1"/>
</dbReference>
<feature type="domain" description="Agenet" evidence="1">
    <location>
        <begin position="11"/>
        <end position="81"/>
    </location>
</feature>
<feature type="domain" description="Agenet" evidence="1">
    <location>
        <begin position="83"/>
        <end position="142"/>
    </location>
</feature>
<dbReference type="AlphaFoldDB" id="A0AAP0G2N9"/>
<dbReference type="InterPro" id="IPR014002">
    <property type="entry name" value="Agenet_dom_plant"/>
</dbReference>
<name>A0AAP0G2N9_9ASPA</name>
<proteinExistence type="predicted"/>
<protein>
    <recommendedName>
        <fullName evidence="1">Agenet domain-containing protein</fullName>
    </recommendedName>
</protein>
<keyword evidence="3" id="KW-1185">Reference proteome</keyword>
<feature type="domain" description="Agenet" evidence="1">
    <location>
        <begin position="152"/>
        <end position="219"/>
    </location>
</feature>
<dbReference type="EMBL" id="JBBWWQ010000012">
    <property type="protein sequence ID" value="KAK8934652.1"/>
    <property type="molecule type" value="Genomic_DNA"/>
</dbReference>
<dbReference type="Gene3D" id="2.30.30.140">
    <property type="match status" value="1"/>
</dbReference>
<feature type="domain" description="Agenet" evidence="1">
    <location>
        <begin position="222"/>
        <end position="278"/>
    </location>
</feature>
<dbReference type="CDD" id="cd20406">
    <property type="entry name" value="Tudor_Agenet_AtDUF_rpt2_4"/>
    <property type="match status" value="2"/>
</dbReference>
<evidence type="ECO:0000313" key="2">
    <source>
        <dbReference type="EMBL" id="KAK8934652.1"/>
    </source>
</evidence>
<gene>
    <name evidence="2" type="ORF">KSP39_PZI014252</name>
</gene>
<sequence length="301" mass="34320">MEPVANGSLAMDFKSGDAVEVSSNDEGFHGAWYEAKVVRSMPRLSRYTVVYDSIVEEGDASKYLRETVDAAHVRPRAASARGGIFSIQQHVDVFYNDGWWEGIVAGSSGSKRRATYIVNFPATGDVMEFPPSDIRVHFDWIDGKWVTPTTQVLFGVGTSVEVTSDDDGFRGAWFPATVVNSIGKKFLVEYKNLMTDDETELLRETVDSLHIRPAPPASPVLSKFHKLQEVDAYYNDGWWVGVISKVAEDSRYIVYFRPWQQELEFRHEDLRSHYDWISKRWIRASQVFLFYYSHFVNEGCA</sequence>
<dbReference type="PANTHER" id="PTHR31917">
    <property type="entry name" value="AGENET DOMAIN-CONTAINING PROTEIN-RELATED"/>
    <property type="match status" value="1"/>
</dbReference>
<dbReference type="CDD" id="cd20405">
    <property type="entry name" value="Tudor_Agenet_AtDUF_rpt1_3"/>
    <property type="match status" value="2"/>
</dbReference>
<evidence type="ECO:0000313" key="3">
    <source>
        <dbReference type="Proteomes" id="UP001418222"/>
    </source>
</evidence>
<dbReference type="InterPro" id="IPR008395">
    <property type="entry name" value="Agenet-like_dom"/>
</dbReference>
<organism evidence="2 3">
    <name type="scientific">Platanthera zijinensis</name>
    <dbReference type="NCBI Taxonomy" id="2320716"/>
    <lineage>
        <taxon>Eukaryota</taxon>
        <taxon>Viridiplantae</taxon>
        <taxon>Streptophyta</taxon>
        <taxon>Embryophyta</taxon>
        <taxon>Tracheophyta</taxon>
        <taxon>Spermatophyta</taxon>
        <taxon>Magnoliopsida</taxon>
        <taxon>Liliopsida</taxon>
        <taxon>Asparagales</taxon>
        <taxon>Orchidaceae</taxon>
        <taxon>Orchidoideae</taxon>
        <taxon>Orchideae</taxon>
        <taxon>Orchidinae</taxon>
        <taxon>Platanthera</taxon>
    </lineage>
</organism>
<dbReference type="SMART" id="SM00743">
    <property type="entry name" value="Agenet"/>
    <property type="match status" value="4"/>
</dbReference>
<dbReference type="Pfam" id="PF05641">
    <property type="entry name" value="Agenet"/>
    <property type="match status" value="2"/>
</dbReference>
<comment type="caution">
    <text evidence="2">The sequence shown here is derived from an EMBL/GenBank/DDBJ whole genome shotgun (WGS) entry which is preliminary data.</text>
</comment>
<dbReference type="Proteomes" id="UP001418222">
    <property type="component" value="Unassembled WGS sequence"/>
</dbReference>